<dbReference type="Gene3D" id="3.30.1360.20">
    <property type="entry name" value="Transcriptional coactivator/pterin dehydratase"/>
    <property type="match status" value="1"/>
</dbReference>
<protein>
    <recommendedName>
        <fullName evidence="4">Putative pterin-4-alpha-carbinolamine dehydratase</fullName>
        <shortName evidence="4">PHS</shortName>
        <ecNumber evidence="4">4.2.1.96</ecNumber>
    </recommendedName>
    <alternativeName>
        <fullName evidence="4">4-alpha-hydroxy-tetrahydropterin dehydratase</fullName>
    </alternativeName>
    <alternativeName>
        <fullName evidence="4">Pterin carbinolamine dehydratase</fullName>
        <shortName evidence="4">PCD</shortName>
    </alternativeName>
</protein>
<dbReference type="Pfam" id="PF01329">
    <property type="entry name" value="Pterin_4a"/>
    <property type="match status" value="1"/>
</dbReference>
<dbReference type="SUPFAM" id="SSF55248">
    <property type="entry name" value="PCD-like"/>
    <property type="match status" value="1"/>
</dbReference>
<dbReference type="CDD" id="cd00488">
    <property type="entry name" value="PCD_DCoH"/>
    <property type="match status" value="1"/>
</dbReference>
<comment type="similarity">
    <text evidence="2 4">Belongs to the pterin-4-alpha-carbinolamine dehydratase family.</text>
</comment>
<dbReference type="EC" id="4.2.1.96" evidence="4"/>
<dbReference type="NCBIfam" id="NF002017">
    <property type="entry name" value="PRK00823.1-2"/>
    <property type="match status" value="1"/>
</dbReference>
<organism evidence="5 6">
    <name type="scientific">Nitrospina watsonii</name>
    <dbReference type="NCBI Taxonomy" id="1323948"/>
    <lineage>
        <taxon>Bacteria</taxon>
        <taxon>Pseudomonadati</taxon>
        <taxon>Nitrospinota/Tectimicrobiota group</taxon>
        <taxon>Nitrospinota</taxon>
        <taxon>Nitrospinia</taxon>
        <taxon>Nitrospinales</taxon>
        <taxon>Nitrospinaceae</taxon>
        <taxon>Nitrospina</taxon>
    </lineage>
</organism>
<dbReference type="Proteomes" id="UP001157733">
    <property type="component" value="Chromosome"/>
</dbReference>
<dbReference type="PANTHER" id="PTHR12599:SF0">
    <property type="entry name" value="PTERIN-4-ALPHA-CARBINOLAMINE DEHYDRATASE"/>
    <property type="match status" value="1"/>
</dbReference>
<dbReference type="EMBL" id="OX336137">
    <property type="protein sequence ID" value="CAI2718801.1"/>
    <property type="molecule type" value="Genomic_DNA"/>
</dbReference>
<evidence type="ECO:0000256" key="4">
    <source>
        <dbReference type="HAMAP-Rule" id="MF_00434"/>
    </source>
</evidence>
<comment type="catalytic activity">
    <reaction evidence="1 4">
        <text>(4aS,6R)-4a-hydroxy-L-erythro-5,6,7,8-tetrahydrobiopterin = (6R)-L-erythro-6,7-dihydrobiopterin + H2O</text>
        <dbReference type="Rhea" id="RHEA:11920"/>
        <dbReference type="ChEBI" id="CHEBI:15377"/>
        <dbReference type="ChEBI" id="CHEBI:15642"/>
        <dbReference type="ChEBI" id="CHEBI:43120"/>
        <dbReference type="EC" id="4.2.1.96"/>
    </reaction>
</comment>
<dbReference type="InterPro" id="IPR001533">
    <property type="entry name" value="Pterin_deHydtase"/>
</dbReference>
<sequence>MAEKQALSDEELQQKLKDMAPEWKVDKNEKGVPFIYRVHRAKEYLKGIDFVKEVAQEAEKENHHPDILIHYKRITVRYWTHTVSGVTLADVEMAQQIDPLFEKD</sequence>
<proteinExistence type="inferred from homology"/>
<gene>
    <name evidence="5" type="ORF">NSPWAT_1945</name>
</gene>
<evidence type="ECO:0000313" key="5">
    <source>
        <dbReference type="EMBL" id="CAI2718801.1"/>
    </source>
</evidence>
<evidence type="ECO:0000313" key="6">
    <source>
        <dbReference type="Proteomes" id="UP001157733"/>
    </source>
</evidence>
<evidence type="ECO:0000256" key="2">
    <source>
        <dbReference type="ARBA" id="ARBA00006472"/>
    </source>
</evidence>
<name>A0ABN8W1S0_9BACT</name>
<keyword evidence="6" id="KW-1185">Reference proteome</keyword>
<dbReference type="InterPro" id="IPR036428">
    <property type="entry name" value="PCD_sf"/>
</dbReference>
<dbReference type="PANTHER" id="PTHR12599">
    <property type="entry name" value="PTERIN-4-ALPHA-CARBINOLAMINE DEHYDRATASE"/>
    <property type="match status" value="1"/>
</dbReference>
<dbReference type="RefSeq" id="WP_282011676.1">
    <property type="nucleotide sequence ID" value="NZ_OX336137.1"/>
</dbReference>
<reference evidence="5 6" key="1">
    <citation type="submission" date="2022-09" db="EMBL/GenBank/DDBJ databases">
        <authorList>
            <person name="Kop L."/>
        </authorList>
    </citation>
    <scope>NUCLEOTIDE SEQUENCE [LARGE SCALE GENOMIC DNA]</scope>
    <source>
        <strain evidence="5 6">347</strain>
    </source>
</reference>
<dbReference type="GO" id="GO:0008124">
    <property type="term" value="F:4-alpha-hydroxytetrahydrobiopterin dehydratase activity"/>
    <property type="evidence" value="ECO:0007669"/>
    <property type="project" value="UniProtKB-EC"/>
</dbReference>
<evidence type="ECO:0000256" key="1">
    <source>
        <dbReference type="ARBA" id="ARBA00001554"/>
    </source>
</evidence>
<accession>A0ABN8W1S0</accession>
<keyword evidence="3 4" id="KW-0456">Lyase</keyword>
<evidence type="ECO:0000256" key="3">
    <source>
        <dbReference type="ARBA" id="ARBA00023239"/>
    </source>
</evidence>
<dbReference type="HAMAP" id="MF_00434">
    <property type="entry name" value="Pterin_4_alpha"/>
    <property type="match status" value="1"/>
</dbReference>